<organism evidence="1 2">
    <name type="scientific">Mycteria americana</name>
    <name type="common">Wood stork</name>
    <dbReference type="NCBI Taxonomy" id="33587"/>
    <lineage>
        <taxon>Eukaryota</taxon>
        <taxon>Metazoa</taxon>
        <taxon>Chordata</taxon>
        <taxon>Craniata</taxon>
        <taxon>Vertebrata</taxon>
        <taxon>Euteleostomi</taxon>
        <taxon>Archelosauria</taxon>
        <taxon>Archosauria</taxon>
        <taxon>Dinosauria</taxon>
        <taxon>Saurischia</taxon>
        <taxon>Theropoda</taxon>
        <taxon>Coelurosauria</taxon>
        <taxon>Aves</taxon>
        <taxon>Neognathae</taxon>
        <taxon>Neoaves</taxon>
        <taxon>Aequornithes</taxon>
        <taxon>Ciconiiformes</taxon>
        <taxon>Ciconiidae</taxon>
        <taxon>Mycteria</taxon>
    </lineage>
</organism>
<evidence type="ECO:0000313" key="1">
    <source>
        <dbReference type="EMBL" id="KAK4816835.1"/>
    </source>
</evidence>
<dbReference type="Proteomes" id="UP001333110">
    <property type="component" value="Unassembled WGS sequence"/>
</dbReference>
<dbReference type="EMBL" id="JAUNZN010000009">
    <property type="protein sequence ID" value="KAK4816835.1"/>
    <property type="molecule type" value="Genomic_DNA"/>
</dbReference>
<sequence length="263" mass="29605">MTSYGYLRDLQSSAQIHDRYGFYKPVLKGHCFATKQYEVFKYQWQRVHKKLGGGTARTADPNWPKGYSIPYDVMLSIENGGSWPGAGSLLGDGLGFGWRVLGPLLDDTKARGFVTTPALIWLEDLIQIQENSRMDLGTSTNDQEPPAVYGWRLHHFRGQRGPMLDNPFSEEIFPNIQSKPPLAQLEAISSCPITCYLGEETDPHLSTTSFQAVVESKKVSPQPPLLPAKQPQFPQPLLIRLVLYTRHQLRCPSLAMLQHLNIL</sequence>
<gene>
    <name evidence="1" type="ORF">QYF61_023899</name>
</gene>
<reference evidence="1 2" key="1">
    <citation type="journal article" date="2023" name="J. Hered.">
        <title>Chromosome-level genome of the wood stork (Mycteria americana) provides insight into avian chromosome evolution.</title>
        <authorList>
            <person name="Flamio R. Jr."/>
            <person name="Ramstad K.M."/>
        </authorList>
    </citation>
    <scope>NUCLEOTIDE SEQUENCE [LARGE SCALE GENOMIC DNA]</scope>
    <source>
        <strain evidence="1">JAX WOST 10</strain>
    </source>
</reference>
<evidence type="ECO:0000313" key="2">
    <source>
        <dbReference type="Proteomes" id="UP001333110"/>
    </source>
</evidence>
<accession>A0AAN7NJJ0</accession>
<keyword evidence="2" id="KW-1185">Reference proteome</keyword>
<protein>
    <submittedName>
        <fullName evidence="1">Uncharacterized protein</fullName>
    </submittedName>
</protein>
<comment type="caution">
    <text evidence="1">The sequence shown here is derived from an EMBL/GenBank/DDBJ whole genome shotgun (WGS) entry which is preliminary data.</text>
</comment>
<dbReference type="AlphaFoldDB" id="A0AAN7NJJ0"/>
<name>A0AAN7NJJ0_MYCAM</name>
<proteinExistence type="predicted"/>